<dbReference type="GO" id="GO:0008146">
    <property type="term" value="F:sulfotransferase activity"/>
    <property type="evidence" value="ECO:0007669"/>
    <property type="project" value="InterPro"/>
</dbReference>
<dbReference type="PANTHER" id="PTHR12137">
    <property type="entry name" value="CARBOHYDRATE SULFOTRANSFERASE"/>
    <property type="match status" value="1"/>
</dbReference>
<name>A0A8J5JA50_HOMAM</name>
<comment type="similarity">
    <text evidence="2 9">Belongs to the sulfotransferase 2 family.</text>
</comment>
<keyword evidence="7" id="KW-0472">Membrane</keyword>
<sequence length="456" mass="53619">MGHFKLSRVVIITSTLLFCSCFFLVLQSANHHGDNLMRKPQIVLNSLYNLSYGIVQREDRTQLSISNLKENMKKGTSSRLDHALKEDKKDVTWTERMKEKLKNDQKIGSAGSESHTKESWTPKTNLLPPGVTWQEFRTFFQQQGEDGVKSRMRVKEVCELYQEGVLDDPPNAASYSRIYQHLLHHPRYRLVYCPVWKSMSTSWDEYFLQMDQEEEDTTTNEVNTSSEHQTSDRLSKHNEMSGSVKREARGRFQLPLKKKRARGVIRDSRCVVMIVRHPLQRLVSAYRDKMMARNSTVRDYLYLRTIIKHRYRSITNSNNAASTTTTSPSFSEFVDFVLDEWRSSDPRPATWREWSRDWHPIYYLCHPCLINYTHILRYETYNMDLKEFRQQCKLEGVRLEGTHHHQLGNTSSSQVEQDLYGQLTHSQILQLAQVYFIDLVMFGYNVTKYLQFARPD</sequence>
<keyword evidence="8 9" id="KW-0325">Glycoprotein</keyword>
<protein>
    <recommendedName>
        <fullName evidence="9">Carbohydrate sulfotransferase</fullName>
        <ecNumber evidence="9">2.8.2.-</ecNumber>
    </recommendedName>
</protein>
<keyword evidence="4" id="KW-0812">Transmembrane</keyword>
<keyword evidence="9" id="KW-0119">Carbohydrate metabolism</keyword>
<evidence type="ECO:0000256" key="10">
    <source>
        <dbReference type="SAM" id="MobiDB-lite"/>
    </source>
</evidence>
<evidence type="ECO:0000256" key="4">
    <source>
        <dbReference type="ARBA" id="ARBA00022692"/>
    </source>
</evidence>
<keyword evidence="9" id="KW-0735">Signal-anchor</keyword>
<evidence type="ECO:0000256" key="7">
    <source>
        <dbReference type="ARBA" id="ARBA00023136"/>
    </source>
</evidence>
<keyword evidence="3 9" id="KW-0808">Transferase</keyword>
<dbReference type="Proteomes" id="UP000747542">
    <property type="component" value="Unassembled WGS sequence"/>
</dbReference>
<feature type="region of interest" description="Disordered" evidence="10">
    <location>
        <begin position="102"/>
        <end position="124"/>
    </location>
</feature>
<dbReference type="EMBL" id="JAHLQT010044137">
    <property type="protein sequence ID" value="KAG7154560.1"/>
    <property type="molecule type" value="Genomic_DNA"/>
</dbReference>
<dbReference type="PROSITE" id="PS51257">
    <property type="entry name" value="PROKAR_LIPOPROTEIN"/>
    <property type="match status" value="1"/>
</dbReference>
<dbReference type="GO" id="GO:0000139">
    <property type="term" value="C:Golgi membrane"/>
    <property type="evidence" value="ECO:0007669"/>
    <property type="project" value="UniProtKB-SubCell"/>
</dbReference>
<evidence type="ECO:0000313" key="11">
    <source>
        <dbReference type="EMBL" id="KAG7154560.1"/>
    </source>
</evidence>
<evidence type="ECO:0000256" key="2">
    <source>
        <dbReference type="ARBA" id="ARBA00006339"/>
    </source>
</evidence>
<feature type="region of interest" description="Disordered" evidence="10">
    <location>
        <begin position="214"/>
        <end position="244"/>
    </location>
</feature>
<feature type="compositionally biased region" description="Basic and acidic residues" evidence="10">
    <location>
        <begin position="229"/>
        <end position="244"/>
    </location>
</feature>
<dbReference type="InterPro" id="IPR018011">
    <property type="entry name" value="Carb_sulfotrans_8-10"/>
</dbReference>
<keyword evidence="5" id="KW-1133">Transmembrane helix</keyword>
<comment type="subcellular location">
    <subcellularLocation>
        <location evidence="1 9">Golgi apparatus membrane</location>
        <topology evidence="1 9">Single-pass type II membrane protein</topology>
    </subcellularLocation>
</comment>
<evidence type="ECO:0000256" key="5">
    <source>
        <dbReference type="ARBA" id="ARBA00022989"/>
    </source>
</evidence>
<evidence type="ECO:0000256" key="6">
    <source>
        <dbReference type="ARBA" id="ARBA00023034"/>
    </source>
</evidence>
<evidence type="ECO:0000256" key="8">
    <source>
        <dbReference type="ARBA" id="ARBA00023180"/>
    </source>
</evidence>
<dbReference type="PANTHER" id="PTHR12137:SF54">
    <property type="entry name" value="CARBOHYDRATE SULFOTRANSFERASE"/>
    <property type="match status" value="1"/>
</dbReference>
<dbReference type="Pfam" id="PF03567">
    <property type="entry name" value="Sulfotransfer_2"/>
    <property type="match status" value="1"/>
</dbReference>
<evidence type="ECO:0000313" key="12">
    <source>
        <dbReference type="Proteomes" id="UP000747542"/>
    </source>
</evidence>
<evidence type="ECO:0000256" key="9">
    <source>
        <dbReference type="RuleBase" id="RU364020"/>
    </source>
</evidence>
<dbReference type="OrthoDB" id="10448513at2759"/>
<evidence type="ECO:0000256" key="1">
    <source>
        <dbReference type="ARBA" id="ARBA00004323"/>
    </source>
</evidence>
<dbReference type="EC" id="2.8.2.-" evidence="9"/>
<keyword evidence="6 9" id="KW-0333">Golgi apparatus</keyword>
<accession>A0A8J5JA50</accession>
<proteinExistence type="inferred from homology"/>
<organism evidence="11 12">
    <name type="scientific">Homarus americanus</name>
    <name type="common">American lobster</name>
    <dbReference type="NCBI Taxonomy" id="6706"/>
    <lineage>
        <taxon>Eukaryota</taxon>
        <taxon>Metazoa</taxon>
        <taxon>Ecdysozoa</taxon>
        <taxon>Arthropoda</taxon>
        <taxon>Crustacea</taxon>
        <taxon>Multicrustacea</taxon>
        <taxon>Malacostraca</taxon>
        <taxon>Eumalacostraca</taxon>
        <taxon>Eucarida</taxon>
        <taxon>Decapoda</taxon>
        <taxon>Pleocyemata</taxon>
        <taxon>Astacidea</taxon>
        <taxon>Nephropoidea</taxon>
        <taxon>Nephropidae</taxon>
        <taxon>Homarus</taxon>
    </lineage>
</organism>
<gene>
    <name evidence="11" type="primary">Chst11-L13</name>
    <name evidence="11" type="ORF">Hamer_G019978</name>
</gene>
<dbReference type="AlphaFoldDB" id="A0A8J5JA50"/>
<dbReference type="InterPro" id="IPR005331">
    <property type="entry name" value="Sulfotransferase"/>
</dbReference>
<keyword evidence="12" id="KW-1185">Reference proteome</keyword>
<reference evidence="11" key="1">
    <citation type="journal article" date="2021" name="Sci. Adv.">
        <title>The American lobster genome reveals insights on longevity, neural, and immune adaptations.</title>
        <authorList>
            <person name="Polinski J.M."/>
            <person name="Zimin A.V."/>
            <person name="Clark K.F."/>
            <person name="Kohn A.B."/>
            <person name="Sadowski N."/>
            <person name="Timp W."/>
            <person name="Ptitsyn A."/>
            <person name="Khanna P."/>
            <person name="Romanova D.Y."/>
            <person name="Williams P."/>
            <person name="Greenwood S.J."/>
            <person name="Moroz L.L."/>
            <person name="Walt D.R."/>
            <person name="Bodnar A.G."/>
        </authorList>
    </citation>
    <scope>NUCLEOTIDE SEQUENCE</scope>
    <source>
        <strain evidence="11">GMGI-L3</strain>
    </source>
</reference>
<dbReference type="GO" id="GO:0016051">
    <property type="term" value="P:carbohydrate biosynthetic process"/>
    <property type="evidence" value="ECO:0007669"/>
    <property type="project" value="InterPro"/>
</dbReference>
<comment type="caution">
    <text evidence="11">The sequence shown here is derived from an EMBL/GenBank/DDBJ whole genome shotgun (WGS) entry which is preliminary data.</text>
</comment>
<evidence type="ECO:0000256" key="3">
    <source>
        <dbReference type="ARBA" id="ARBA00022679"/>
    </source>
</evidence>